<dbReference type="EC" id="3.5.1.98" evidence="6"/>
<evidence type="ECO:0000313" key="20">
    <source>
        <dbReference type="EMBL" id="KAG1898451.1"/>
    </source>
</evidence>
<keyword evidence="15" id="KW-0539">Nucleus</keyword>
<gene>
    <name evidence="20" type="ORF">F5891DRAFT_1237343</name>
</gene>
<reference evidence="20" key="1">
    <citation type="journal article" date="2020" name="New Phytol.">
        <title>Comparative genomics reveals dynamic genome evolution in host specialist ectomycorrhizal fungi.</title>
        <authorList>
            <person name="Lofgren L.A."/>
            <person name="Nguyen N.H."/>
            <person name="Vilgalys R."/>
            <person name="Ruytinx J."/>
            <person name="Liao H.L."/>
            <person name="Branco S."/>
            <person name="Kuo A."/>
            <person name="LaButti K."/>
            <person name="Lipzen A."/>
            <person name="Andreopoulos W."/>
            <person name="Pangilinan J."/>
            <person name="Riley R."/>
            <person name="Hundley H."/>
            <person name="Na H."/>
            <person name="Barry K."/>
            <person name="Grigoriev I.V."/>
            <person name="Stajich J.E."/>
            <person name="Kennedy P.G."/>
        </authorList>
    </citation>
    <scope>NUCLEOTIDE SEQUENCE</scope>
    <source>
        <strain evidence="20">FC203</strain>
    </source>
</reference>
<dbReference type="PRINTS" id="PR01270">
    <property type="entry name" value="HDASUPER"/>
</dbReference>
<comment type="caution">
    <text evidence="20">The sequence shown here is derived from an EMBL/GenBank/DDBJ whole genome shotgun (WGS) entry which is preliminary data.</text>
</comment>
<keyword evidence="21" id="KW-1185">Reference proteome</keyword>
<keyword evidence="14" id="KW-0804">Transcription</keyword>
<dbReference type="RefSeq" id="XP_041224027.1">
    <property type="nucleotide sequence ID" value="XM_041369663.1"/>
</dbReference>
<evidence type="ECO:0000256" key="16">
    <source>
        <dbReference type="ARBA" id="ARBA00040347"/>
    </source>
</evidence>
<comment type="similarity">
    <text evidence="5">Belongs to the histone deacetylase family. HD type 1 subfamily.</text>
</comment>
<dbReference type="AlphaFoldDB" id="A0AAD4HJH4"/>
<evidence type="ECO:0000256" key="11">
    <source>
        <dbReference type="ARBA" id="ARBA00022801"/>
    </source>
</evidence>
<dbReference type="InterPro" id="IPR000286">
    <property type="entry name" value="HDACs"/>
</dbReference>
<dbReference type="Gene3D" id="3.40.800.20">
    <property type="entry name" value="Histone deacetylase domain"/>
    <property type="match status" value="1"/>
</dbReference>
<dbReference type="PANTHER" id="PTHR10625">
    <property type="entry name" value="HISTONE DEACETYLASE HDAC1-RELATED"/>
    <property type="match status" value="1"/>
</dbReference>
<evidence type="ECO:0000256" key="18">
    <source>
        <dbReference type="ARBA" id="ARBA00042783"/>
    </source>
</evidence>
<evidence type="ECO:0000256" key="10">
    <source>
        <dbReference type="ARBA" id="ARBA00022723"/>
    </source>
</evidence>
<feature type="domain" description="R3H" evidence="19">
    <location>
        <begin position="14"/>
        <end position="78"/>
    </location>
</feature>
<dbReference type="PROSITE" id="PS51061">
    <property type="entry name" value="R3H"/>
    <property type="match status" value="1"/>
</dbReference>
<dbReference type="GO" id="GO:0031507">
    <property type="term" value="P:heterochromatin formation"/>
    <property type="evidence" value="ECO:0007669"/>
    <property type="project" value="TreeGrafter"/>
</dbReference>
<keyword evidence="7" id="KW-0158">Chromosome</keyword>
<evidence type="ECO:0000256" key="7">
    <source>
        <dbReference type="ARBA" id="ARBA00022454"/>
    </source>
</evidence>
<dbReference type="EMBL" id="JABBWK010000039">
    <property type="protein sequence ID" value="KAG1898451.1"/>
    <property type="molecule type" value="Genomic_DNA"/>
</dbReference>
<evidence type="ECO:0000256" key="9">
    <source>
        <dbReference type="ARBA" id="ARBA00022491"/>
    </source>
</evidence>
<keyword evidence="12" id="KW-0156">Chromatin regulator</keyword>
<dbReference type="InterPro" id="IPR003084">
    <property type="entry name" value="HDAC_I/II"/>
</dbReference>
<dbReference type="GO" id="GO:0046872">
    <property type="term" value="F:metal ion binding"/>
    <property type="evidence" value="ECO:0007669"/>
    <property type="project" value="UniProtKB-KW"/>
</dbReference>
<evidence type="ECO:0000256" key="2">
    <source>
        <dbReference type="ARBA" id="ARBA00004123"/>
    </source>
</evidence>
<dbReference type="PANTHER" id="PTHR10625:SF14">
    <property type="entry name" value="HISTONE DEACETYLASE 8"/>
    <property type="match status" value="1"/>
</dbReference>
<dbReference type="PRINTS" id="PR01271">
    <property type="entry name" value="HISDACETLASE"/>
</dbReference>
<evidence type="ECO:0000259" key="19">
    <source>
        <dbReference type="PROSITE" id="PS51061"/>
    </source>
</evidence>
<keyword evidence="9" id="KW-0678">Repressor</keyword>
<evidence type="ECO:0000256" key="13">
    <source>
        <dbReference type="ARBA" id="ARBA00023015"/>
    </source>
</evidence>
<protein>
    <recommendedName>
        <fullName evidence="16">Histone deacetylase 8</fullName>
        <ecNumber evidence="6">3.5.1.98</ecNumber>
    </recommendedName>
    <alternativeName>
        <fullName evidence="17">Protein deacetylase HDAC8</fullName>
    </alternativeName>
    <alternativeName>
        <fullName evidence="18">Protein decrotonylase HDAC8</fullName>
    </alternativeName>
</protein>
<evidence type="ECO:0000256" key="15">
    <source>
        <dbReference type="ARBA" id="ARBA00023242"/>
    </source>
</evidence>
<proteinExistence type="inferred from homology"/>
<evidence type="ECO:0000256" key="1">
    <source>
        <dbReference type="ARBA" id="ARBA00001968"/>
    </source>
</evidence>
<comment type="cofactor">
    <cofactor evidence="1">
        <name>a divalent metal cation</name>
        <dbReference type="ChEBI" id="CHEBI:60240"/>
    </cofactor>
</comment>
<evidence type="ECO:0000256" key="3">
    <source>
        <dbReference type="ARBA" id="ARBA00004286"/>
    </source>
</evidence>
<comment type="subcellular location">
    <subcellularLocation>
        <location evidence="3">Chromosome</location>
    </subcellularLocation>
    <subcellularLocation>
        <location evidence="4">Cytoplasm</location>
    </subcellularLocation>
    <subcellularLocation>
        <location evidence="2">Nucleus</location>
    </subcellularLocation>
</comment>
<keyword evidence="8" id="KW-0963">Cytoplasm</keyword>
<dbReference type="GO" id="GO:0141221">
    <property type="term" value="F:histone deacetylase activity, hydrolytic mechanism"/>
    <property type="evidence" value="ECO:0007669"/>
    <property type="project" value="UniProtKB-EC"/>
</dbReference>
<keyword evidence="11" id="KW-0378">Hydrolase</keyword>
<dbReference type="GO" id="GO:0005694">
    <property type="term" value="C:chromosome"/>
    <property type="evidence" value="ECO:0007669"/>
    <property type="project" value="UniProtKB-SubCell"/>
</dbReference>
<dbReference type="InterPro" id="IPR023696">
    <property type="entry name" value="Ureohydrolase_dom_sf"/>
</dbReference>
<evidence type="ECO:0000256" key="17">
    <source>
        <dbReference type="ARBA" id="ARBA00041964"/>
    </source>
</evidence>
<evidence type="ECO:0000256" key="8">
    <source>
        <dbReference type="ARBA" id="ARBA00022490"/>
    </source>
</evidence>
<evidence type="ECO:0000256" key="5">
    <source>
        <dbReference type="ARBA" id="ARBA00006457"/>
    </source>
</evidence>
<dbReference type="Pfam" id="PF00850">
    <property type="entry name" value="Hist_deacetyl"/>
    <property type="match status" value="1"/>
</dbReference>
<dbReference type="Proteomes" id="UP001195769">
    <property type="component" value="Unassembled WGS sequence"/>
</dbReference>
<keyword evidence="10" id="KW-0479">Metal-binding</keyword>
<accession>A0AAD4HJH4</accession>
<dbReference type="InterPro" id="IPR023801">
    <property type="entry name" value="His_deacetylse_dom"/>
</dbReference>
<evidence type="ECO:0000256" key="4">
    <source>
        <dbReference type="ARBA" id="ARBA00004496"/>
    </source>
</evidence>
<dbReference type="InterPro" id="IPR001374">
    <property type="entry name" value="R3H_dom"/>
</dbReference>
<dbReference type="InterPro" id="IPR037138">
    <property type="entry name" value="His_deacetylse_dom_sf"/>
</dbReference>
<dbReference type="GO" id="GO:0005634">
    <property type="term" value="C:nucleus"/>
    <property type="evidence" value="ECO:0007669"/>
    <property type="project" value="UniProtKB-SubCell"/>
</dbReference>
<evidence type="ECO:0000256" key="6">
    <source>
        <dbReference type="ARBA" id="ARBA00012111"/>
    </source>
</evidence>
<organism evidence="20 21">
    <name type="scientific">Suillus fuscotomentosus</name>
    <dbReference type="NCBI Taxonomy" id="1912939"/>
    <lineage>
        <taxon>Eukaryota</taxon>
        <taxon>Fungi</taxon>
        <taxon>Dikarya</taxon>
        <taxon>Basidiomycota</taxon>
        <taxon>Agaricomycotina</taxon>
        <taxon>Agaricomycetes</taxon>
        <taxon>Agaricomycetidae</taxon>
        <taxon>Boletales</taxon>
        <taxon>Suillineae</taxon>
        <taxon>Suillaceae</taxon>
        <taxon>Suillus</taxon>
    </lineage>
</organism>
<dbReference type="GO" id="GO:0005737">
    <property type="term" value="C:cytoplasm"/>
    <property type="evidence" value="ECO:0007669"/>
    <property type="project" value="UniProtKB-SubCell"/>
</dbReference>
<keyword evidence="13" id="KW-0805">Transcription regulation</keyword>
<dbReference type="SUPFAM" id="SSF52768">
    <property type="entry name" value="Arginase/deacetylase"/>
    <property type="match status" value="1"/>
</dbReference>
<sequence>MDSRVESTTGLHARPVAYIFSEDLVKVSTSTYESIISSRLPSNRNRSLLVYSLVHAYGLLATCTGQESQRFLVVRPRPAGQKELLAYHTRDYLEYVMNQSSDAQNLLEASEFGLEDDCPMFHGIKDYITLVAGATLTGAATIRNNISDIAICWDGGRHHAKKARASGFCYVADCVLAILFLKRTIPSTHPLKKPRVMYLDLDLHFSDAVSQAFHKPGSTTAAQVLTLSIHHAAPGFFPLSPLASLPDVDDPAFDPFTLSVPLKAGASNKTFLRIWPIVEHVKDIFRPDFIIVQCGLDGLAGDPMATFNWSLGGEGSLGWCIHRIIHEWQGKKMLLGGGGYNMSNAARAWTYLTSVAGGIPLSLDADIPEYSGYLRFKPSFTLDVPAGNMQDQNTEEYFQAIEATYEGILSVLDSRMVPPTL</sequence>
<evidence type="ECO:0000256" key="14">
    <source>
        <dbReference type="ARBA" id="ARBA00023163"/>
    </source>
</evidence>
<evidence type="ECO:0000256" key="12">
    <source>
        <dbReference type="ARBA" id="ARBA00022853"/>
    </source>
</evidence>
<evidence type="ECO:0000313" key="21">
    <source>
        <dbReference type="Proteomes" id="UP001195769"/>
    </source>
</evidence>
<name>A0AAD4HJH4_9AGAM</name>
<dbReference type="GO" id="GO:0003676">
    <property type="term" value="F:nucleic acid binding"/>
    <property type="evidence" value="ECO:0007669"/>
    <property type="project" value="UniProtKB-UniRule"/>
</dbReference>
<dbReference type="GeneID" id="64663961"/>